<feature type="chain" id="PRO_5014740178" evidence="1">
    <location>
        <begin position="35"/>
        <end position="73"/>
    </location>
</feature>
<name>A0A2M3ZW33_9DIPT</name>
<dbReference type="EMBL" id="GGFM01012026">
    <property type="protein sequence ID" value="MBW32777.1"/>
    <property type="molecule type" value="Transcribed_RNA"/>
</dbReference>
<protein>
    <submittedName>
        <fullName evidence="2">Putative secreted peptide</fullName>
    </submittedName>
</protein>
<organism evidence="2">
    <name type="scientific">Anopheles braziliensis</name>
    <dbReference type="NCBI Taxonomy" id="58242"/>
    <lineage>
        <taxon>Eukaryota</taxon>
        <taxon>Metazoa</taxon>
        <taxon>Ecdysozoa</taxon>
        <taxon>Arthropoda</taxon>
        <taxon>Hexapoda</taxon>
        <taxon>Insecta</taxon>
        <taxon>Pterygota</taxon>
        <taxon>Neoptera</taxon>
        <taxon>Endopterygota</taxon>
        <taxon>Diptera</taxon>
        <taxon>Nematocera</taxon>
        <taxon>Culicoidea</taxon>
        <taxon>Culicidae</taxon>
        <taxon>Anophelinae</taxon>
        <taxon>Anopheles</taxon>
    </lineage>
</organism>
<proteinExistence type="predicted"/>
<reference evidence="2" key="1">
    <citation type="submission" date="2018-01" db="EMBL/GenBank/DDBJ databases">
        <title>An insight into the sialome of Amazonian anophelines.</title>
        <authorList>
            <person name="Ribeiro J.M."/>
            <person name="Scarpassa V."/>
            <person name="Calvo E."/>
        </authorList>
    </citation>
    <scope>NUCLEOTIDE SEQUENCE</scope>
    <source>
        <tissue evidence="2">Salivary glands</tissue>
    </source>
</reference>
<evidence type="ECO:0000313" key="2">
    <source>
        <dbReference type="EMBL" id="MBW32777.1"/>
    </source>
</evidence>
<dbReference type="AlphaFoldDB" id="A0A2M3ZW33"/>
<evidence type="ECO:0000256" key="1">
    <source>
        <dbReference type="SAM" id="SignalP"/>
    </source>
</evidence>
<feature type="signal peptide" evidence="1">
    <location>
        <begin position="1"/>
        <end position="34"/>
    </location>
</feature>
<keyword evidence="1" id="KW-0732">Signal</keyword>
<sequence>MSNRRGLYSPFRRCHYLLLSTTLLLPGTISPSFAVSISVNEVDLLVRSQAIRISYILSPTPLQLPLLRPKKPA</sequence>
<accession>A0A2M3ZW33</accession>